<accession>A0A3D8S1E0</accession>
<feature type="domain" description="WSC" evidence="2">
    <location>
        <begin position="517"/>
        <end position="597"/>
    </location>
</feature>
<dbReference type="OrthoDB" id="2019572at2759"/>
<protein>
    <recommendedName>
        <fullName evidence="2">WSC domain-containing protein</fullName>
    </recommendedName>
</protein>
<name>A0A3D8S1E0_9HELO</name>
<feature type="signal peptide" evidence="1">
    <location>
        <begin position="1"/>
        <end position="26"/>
    </location>
</feature>
<dbReference type="SMART" id="SM00321">
    <property type="entry name" value="WSC"/>
    <property type="match status" value="2"/>
</dbReference>
<sequence>MFSLLRPLNVLLLPSLVALLPSLASGQQYEGETIPNSLPSVPGSELAYFKITDPNGSGSNLTLTNYISHNSAGDRVEGSSTKRVVIVIHGAERDPGTYMSNLLSALSQVPDSDVDFDSVAICAPYFPNGNDKTTGYPWDGSQGSTSSALVWSGTVWADGGNNVYPSHTTTVSSYEAVDQLIKYFDDSSIFPNMQQIVIAGHSLGGQFVNRYAAVGTELGLTTPISYWIGNPNSFVWFTTDRPLDDSDCSEYDVWRDGFTNYTEVNTYGDAIVEEGRDAVLARYNSRSIAYGRGVQDLGDTSSTCAPGTTGGNRNERFFNFIKAFPPSCPNPGVGGPCSTIDYVQAGHDASVMFASSAGQARLFLDNFNGTGDIAFDFGYPRRQTGDDPYPDPALNGTTSTGPTVYYAGNMSYYGCFTDQDPRSLTYTAYSSTSNTIELCTSTCNDAGYTIAGMEYGSECYCGDDLTARAEQVVDNGCTVACTGNSSETCGASDRLSIYSNGTPTQLASPSAPATLGAFTYQGCRTEATSGHAFADASTSSGTSMTLEVCASFCEGYTYFGAEYAAECYCGNEIASGSKTVTRADCSMTCSGNDLEPW</sequence>
<organism evidence="3 4">
    <name type="scientific">Coleophoma cylindrospora</name>
    <dbReference type="NCBI Taxonomy" id="1849047"/>
    <lineage>
        <taxon>Eukaryota</taxon>
        <taxon>Fungi</taxon>
        <taxon>Dikarya</taxon>
        <taxon>Ascomycota</taxon>
        <taxon>Pezizomycotina</taxon>
        <taxon>Leotiomycetes</taxon>
        <taxon>Helotiales</taxon>
        <taxon>Dermateaceae</taxon>
        <taxon>Coleophoma</taxon>
    </lineage>
</organism>
<dbReference type="Gene3D" id="3.40.50.1820">
    <property type="entry name" value="alpha/beta hydrolase"/>
    <property type="match status" value="1"/>
</dbReference>
<proteinExistence type="predicted"/>
<evidence type="ECO:0000313" key="3">
    <source>
        <dbReference type="EMBL" id="RDW79960.1"/>
    </source>
</evidence>
<keyword evidence="1" id="KW-0732">Signal</keyword>
<dbReference type="Proteomes" id="UP000256645">
    <property type="component" value="Unassembled WGS sequence"/>
</dbReference>
<dbReference type="AlphaFoldDB" id="A0A3D8S1E0"/>
<reference evidence="3 4" key="1">
    <citation type="journal article" date="2018" name="IMA Fungus">
        <title>IMA Genome-F 9: Draft genome sequence of Annulohypoxylon stygium, Aspergillus mulundensis, Berkeleyomyces basicola (syn. Thielaviopsis basicola), Ceratocystis smalleyi, two Cercospora beticola strains, Coleophoma cylindrospora, Fusarium fracticaudum, Phialophora cf. hyalina, and Morchella septimelata.</title>
        <authorList>
            <person name="Wingfield B.D."/>
            <person name="Bills G.F."/>
            <person name="Dong Y."/>
            <person name="Huang W."/>
            <person name="Nel W.J."/>
            <person name="Swalarsk-Parry B.S."/>
            <person name="Vaghefi N."/>
            <person name="Wilken P.M."/>
            <person name="An Z."/>
            <person name="de Beer Z.W."/>
            <person name="De Vos L."/>
            <person name="Chen L."/>
            <person name="Duong T.A."/>
            <person name="Gao Y."/>
            <person name="Hammerbacher A."/>
            <person name="Kikkert J.R."/>
            <person name="Li Y."/>
            <person name="Li H."/>
            <person name="Li K."/>
            <person name="Li Q."/>
            <person name="Liu X."/>
            <person name="Ma X."/>
            <person name="Naidoo K."/>
            <person name="Pethybridge S.J."/>
            <person name="Sun J."/>
            <person name="Steenkamp E.T."/>
            <person name="van der Nest M.A."/>
            <person name="van Wyk S."/>
            <person name="Wingfield M.J."/>
            <person name="Xiong C."/>
            <person name="Yue Q."/>
            <person name="Zhang X."/>
        </authorList>
    </citation>
    <scope>NUCLEOTIDE SEQUENCE [LARGE SCALE GENOMIC DNA]</scope>
    <source>
        <strain evidence="3 4">BP6252</strain>
    </source>
</reference>
<dbReference type="PANTHER" id="PTHR35560">
    <property type="entry name" value="BLL0132 PROTEIN"/>
    <property type="match status" value="1"/>
</dbReference>
<dbReference type="SUPFAM" id="SSF53474">
    <property type="entry name" value="alpha/beta-Hydrolases"/>
    <property type="match status" value="1"/>
</dbReference>
<dbReference type="PANTHER" id="PTHR35560:SF3">
    <property type="entry name" value="PEPTIDASE S9 PROLYL OLIGOPEPTIDASE CATALYTIC DOMAIN-CONTAINING PROTEIN"/>
    <property type="match status" value="1"/>
</dbReference>
<evidence type="ECO:0000259" key="2">
    <source>
        <dbReference type="PROSITE" id="PS51212"/>
    </source>
</evidence>
<dbReference type="EMBL" id="PDLM01000004">
    <property type="protein sequence ID" value="RDW79960.1"/>
    <property type="molecule type" value="Genomic_DNA"/>
</dbReference>
<dbReference type="STRING" id="1849047.A0A3D8S1E0"/>
<comment type="caution">
    <text evidence="3">The sequence shown here is derived from an EMBL/GenBank/DDBJ whole genome shotgun (WGS) entry which is preliminary data.</text>
</comment>
<gene>
    <name evidence="3" type="ORF">BP6252_04598</name>
</gene>
<feature type="chain" id="PRO_5017535230" description="WSC domain-containing protein" evidence="1">
    <location>
        <begin position="27"/>
        <end position="597"/>
    </location>
</feature>
<dbReference type="InterPro" id="IPR029058">
    <property type="entry name" value="AB_hydrolase_fold"/>
</dbReference>
<evidence type="ECO:0000256" key="1">
    <source>
        <dbReference type="SAM" id="SignalP"/>
    </source>
</evidence>
<feature type="domain" description="WSC" evidence="2">
    <location>
        <begin position="409"/>
        <end position="501"/>
    </location>
</feature>
<keyword evidence="4" id="KW-1185">Reference proteome</keyword>
<dbReference type="Pfam" id="PF01822">
    <property type="entry name" value="WSC"/>
    <property type="match status" value="2"/>
</dbReference>
<evidence type="ECO:0000313" key="4">
    <source>
        <dbReference type="Proteomes" id="UP000256645"/>
    </source>
</evidence>
<dbReference type="InterPro" id="IPR002889">
    <property type="entry name" value="WSC_carb-bd"/>
</dbReference>
<dbReference type="PROSITE" id="PS51212">
    <property type="entry name" value="WSC"/>
    <property type="match status" value="2"/>
</dbReference>